<accession>A0ABZ2K6P0</accession>
<sequence length="193" mass="20385">MDSYVLLGATIVFAVYLVFRFRPAFSGLSRGGARSAARTALKDAKARLAAAKTDEERALCLGDAGDASASAGSTNGAVGYYMRAMRLDPRSAALVDRAATHLEDHPHALETLLWRRLGAESWTGPTAAPAHAALRHLAKLYAHGSLRHSVRARVFRNALAAVAPSSDPAAEEANPEPRTGLATRDDGSARANP</sequence>
<evidence type="ECO:0000313" key="2">
    <source>
        <dbReference type="EMBL" id="WXA93038.1"/>
    </source>
</evidence>
<feature type="region of interest" description="Disordered" evidence="1">
    <location>
        <begin position="163"/>
        <end position="193"/>
    </location>
</feature>
<proteinExistence type="predicted"/>
<dbReference type="RefSeq" id="WP_394843637.1">
    <property type="nucleotide sequence ID" value="NZ_CP089982.1"/>
</dbReference>
<evidence type="ECO:0000256" key="1">
    <source>
        <dbReference type="SAM" id="MobiDB-lite"/>
    </source>
</evidence>
<evidence type="ECO:0000313" key="3">
    <source>
        <dbReference type="Proteomes" id="UP001379533"/>
    </source>
</evidence>
<reference evidence="2 3" key="1">
    <citation type="submission" date="2021-12" db="EMBL/GenBank/DDBJ databases">
        <title>Discovery of the Pendulisporaceae a myxobacterial family with distinct sporulation behavior and unique specialized metabolism.</title>
        <authorList>
            <person name="Garcia R."/>
            <person name="Popoff A."/>
            <person name="Bader C.D."/>
            <person name="Loehr J."/>
            <person name="Walesch S."/>
            <person name="Walt C."/>
            <person name="Boldt J."/>
            <person name="Bunk B."/>
            <person name="Haeckl F.J.F.P.J."/>
            <person name="Gunesch A.P."/>
            <person name="Birkelbach J."/>
            <person name="Nuebel U."/>
            <person name="Pietschmann T."/>
            <person name="Bach T."/>
            <person name="Mueller R."/>
        </authorList>
    </citation>
    <scope>NUCLEOTIDE SEQUENCE [LARGE SCALE GENOMIC DNA]</scope>
    <source>
        <strain evidence="2 3">MSr12523</strain>
    </source>
</reference>
<dbReference type="Proteomes" id="UP001379533">
    <property type="component" value="Chromosome"/>
</dbReference>
<dbReference type="EMBL" id="CP089982">
    <property type="protein sequence ID" value="WXA93038.1"/>
    <property type="molecule type" value="Genomic_DNA"/>
</dbReference>
<organism evidence="2 3">
    <name type="scientific">Pendulispora brunnea</name>
    <dbReference type="NCBI Taxonomy" id="2905690"/>
    <lineage>
        <taxon>Bacteria</taxon>
        <taxon>Pseudomonadati</taxon>
        <taxon>Myxococcota</taxon>
        <taxon>Myxococcia</taxon>
        <taxon>Myxococcales</taxon>
        <taxon>Sorangiineae</taxon>
        <taxon>Pendulisporaceae</taxon>
        <taxon>Pendulispora</taxon>
    </lineage>
</organism>
<keyword evidence="3" id="KW-1185">Reference proteome</keyword>
<name>A0ABZ2K6P0_9BACT</name>
<protein>
    <submittedName>
        <fullName evidence="2">Uncharacterized protein</fullName>
    </submittedName>
</protein>
<feature type="compositionally biased region" description="Basic and acidic residues" evidence="1">
    <location>
        <begin position="183"/>
        <end position="193"/>
    </location>
</feature>
<gene>
    <name evidence="2" type="ORF">LZC95_42125</name>
</gene>